<dbReference type="AlphaFoldDB" id="A0A3L6RPY5"/>
<dbReference type="Proteomes" id="UP000275267">
    <property type="component" value="Unassembled WGS sequence"/>
</dbReference>
<evidence type="ECO:0000313" key="3">
    <source>
        <dbReference type="EMBL" id="RLN07881.1"/>
    </source>
</evidence>
<sequence>MARSLAMTGVVAVLPFPPALGRLAARRGGPAANGLGGGRRTRRPCAGRRTMLPWRHGGWPWNLQFPARDSSYGSSYHPAAGMAGARASSAMEARAGAARWRDGASPRRPPLHSSPPPSLSSLLHNGGGRSRPGAAAAVRGRSTAPGQIEGGLGLAGDGDAMRVCHRPRSARARAQLAVEEP</sequence>
<proteinExistence type="predicted"/>
<evidence type="ECO:0000313" key="4">
    <source>
        <dbReference type="Proteomes" id="UP000275267"/>
    </source>
</evidence>
<organism evidence="3 4">
    <name type="scientific">Panicum miliaceum</name>
    <name type="common">Proso millet</name>
    <name type="synonym">Broomcorn millet</name>
    <dbReference type="NCBI Taxonomy" id="4540"/>
    <lineage>
        <taxon>Eukaryota</taxon>
        <taxon>Viridiplantae</taxon>
        <taxon>Streptophyta</taxon>
        <taxon>Embryophyta</taxon>
        <taxon>Tracheophyta</taxon>
        <taxon>Spermatophyta</taxon>
        <taxon>Magnoliopsida</taxon>
        <taxon>Liliopsida</taxon>
        <taxon>Poales</taxon>
        <taxon>Poaceae</taxon>
        <taxon>PACMAD clade</taxon>
        <taxon>Panicoideae</taxon>
        <taxon>Panicodae</taxon>
        <taxon>Paniceae</taxon>
        <taxon>Panicinae</taxon>
        <taxon>Panicum</taxon>
        <taxon>Panicum sect. Panicum</taxon>
    </lineage>
</organism>
<keyword evidence="4" id="KW-1185">Reference proteome</keyword>
<name>A0A3L6RPY5_PANMI</name>
<gene>
    <name evidence="3" type="ORF">C2845_PM11G02730</name>
</gene>
<evidence type="ECO:0000256" key="2">
    <source>
        <dbReference type="SAM" id="SignalP"/>
    </source>
</evidence>
<feature type="region of interest" description="Disordered" evidence="1">
    <location>
        <begin position="93"/>
        <end position="159"/>
    </location>
</feature>
<protein>
    <submittedName>
        <fullName evidence="3">Uncharacterized protein</fullName>
    </submittedName>
</protein>
<dbReference type="EMBL" id="PQIB02000007">
    <property type="protein sequence ID" value="RLN07881.1"/>
    <property type="molecule type" value="Genomic_DNA"/>
</dbReference>
<feature type="compositionally biased region" description="Low complexity" evidence="1">
    <location>
        <begin position="131"/>
        <end position="141"/>
    </location>
</feature>
<accession>A0A3L6RPY5</accession>
<feature type="signal peptide" evidence="2">
    <location>
        <begin position="1"/>
        <end position="21"/>
    </location>
</feature>
<comment type="caution">
    <text evidence="3">The sequence shown here is derived from an EMBL/GenBank/DDBJ whole genome shotgun (WGS) entry which is preliminary data.</text>
</comment>
<keyword evidence="2" id="KW-0732">Signal</keyword>
<reference evidence="4" key="1">
    <citation type="journal article" date="2019" name="Nat. Commun.">
        <title>The genome of broomcorn millet.</title>
        <authorList>
            <person name="Zou C."/>
            <person name="Miki D."/>
            <person name="Li D."/>
            <person name="Tang Q."/>
            <person name="Xiao L."/>
            <person name="Rajput S."/>
            <person name="Deng P."/>
            <person name="Jia W."/>
            <person name="Huang R."/>
            <person name="Zhang M."/>
            <person name="Sun Y."/>
            <person name="Hu J."/>
            <person name="Fu X."/>
            <person name="Schnable P.S."/>
            <person name="Li F."/>
            <person name="Zhang H."/>
            <person name="Feng B."/>
            <person name="Zhu X."/>
            <person name="Liu R."/>
            <person name="Schnable J.C."/>
            <person name="Zhu J.-K."/>
            <person name="Zhang H."/>
        </authorList>
    </citation>
    <scope>NUCLEOTIDE SEQUENCE [LARGE SCALE GENOMIC DNA]</scope>
</reference>
<feature type="chain" id="PRO_5018318324" evidence="2">
    <location>
        <begin position="22"/>
        <end position="181"/>
    </location>
</feature>
<evidence type="ECO:0000256" key="1">
    <source>
        <dbReference type="SAM" id="MobiDB-lite"/>
    </source>
</evidence>